<proteinExistence type="predicted"/>
<evidence type="ECO:0000313" key="2">
    <source>
        <dbReference type="EMBL" id="VWB68464.1"/>
    </source>
</evidence>
<feature type="region of interest" description="Disordered" evidence="1">
    <location>
        <begin position="124"/>
        <end position="150"/>
    </location>
</feature>
<gene>
    <name evidence="2" type="ORF">BPA30113_03072</name>
</gene>
<evidence type="ECO:0000313" key="3">
    <source>
        <dbReference type="Proteomes" id="UP000494330"/>
    </source>
</evidence>
<dbReference type="AlphaFoldDB" id="A0A6J5EPQ4"/>
<accession>A0A6J5EPQ4</accession>
<feature type="region of interest" description="Disordered" evidence="1">
    <location>
        <begin position="207"/>
        <end position="229"/>
    </location>
</feature>
<protein>
    <submittedName>
        <fullName evidence="2">Uncharacterized protein</fullName>
    </submittedName>
</protein>
<organism evidence="2 3">
    <name type="scientific">Burkholderia paludis</name>
    <dbReference type="NCBI Taxonomy" id="1506587"/>
    <lineage>
        <taxon>Bacteria</taxon>
        <taxon>Pseudomonadati</taxon>
        <taxon>Pseudomonadota</taxon>
        <taxon>Betaproteobacteria</taxon>
        <taxon>Burkholderiales</taxon>
        <taxon>Burkholderiaceae</taxon>
        <taxon>Burkholderia</taxon>
        <taxon>Burkholderia cepacia complex</taxon>
    </lineage>
</organism>
<keyword evidence="3" id="KW-1185">Reference proteome</keyword>
<sequence length="229" mass="24619">MRGVVQARVRVCDWWATRRALSVSARCFSLKRLGARCHSIASAGMQSAGRPPRRADSAANTAWRVMPVRCATRARCGYPAAETTRGPVYFDGERWRPIGWRAAPGAGYGPSALVAPPPRWRSAHSRPCGYPAPQATRSPVTGDGEGVRDTGRRYPAGAWITAAGPTRSPVHFNGERVPAIARQACSGVGIRPVEPRSPLCFRTERVTGGSKKSGAADVDIHRRNPLAGL</sequence>
<dbReference type="EMBL" id="CABVQD010000009">
    <property type="protein sequence ID" value="VWB68464.1"/>
    <property type="molecule type" value="Genomic_DNA"/>
</dbReference>
<evidence type="ECO:0000256" key="1">
    <source>
        <dbReference type="SAM" id="MobiDB-lite"/>
    </source>
</evidence>
<dbReference type="Proteomes" id="UP000494330">
    <property type="component" value="Unassembled WGS sequence"/>
</dbReference>
<reference evidence="2 3" key="1">
    <citation type="submission" date="2019-09" db="EMBL/GenBank/DDBJ databases">
        <authorList>
            <person name="Depoorter E."/>
        </authorList>
    </citation>
    <scope>NUCLEOTIDE SEQUENCE [LARGE SCALE GENOMIC DNA]</scope>
    <source>
        <strain evidence="2">LMG 30113</strain>
    </source>
</reference>
<name>A0A6J5EPQ4_9BURK</name>